<dbReference type="EMBL" id="JADNRY010000216">
    <property type="protein sequence ID" value="KAF9061060.1"/>
    <property type="molecule type" value="Genomic_DNA"/>
</dbReference>
<reference evidence="1" key="1">
    <citation type="submission" date="2020-11" db="EMBL/GenBank/DDBJ databases">
        <authorList>
            <consortium name="DOE Joint Genome Institute"/>
            <person name="Ahrendt S."/>
            <person name="Riley R."/>
            <person name="Andreopoulos W."/>
            <person name="Labutti K."/>
            <person name="Pangilinan J."/>
            <person name="Ruiz-Duenas F.J."/>
            <person name="Barrasa J.M."/>
            <person name="Sanchez-Garcia M."/>
            <person name="Camarero S."/>
            <person name="Miyauchi S."/>
            <person name="Serrano A."/>
            <person name="Linde D."/>
            <person name="Babiker R."/>
            <person name="Drula E."/>
            <person name="Ayuso-Fernandez I."/>
            <person name="Pacheco R."/>
            <person name="Padilla G."/>
            <person name="Ferreira P."/>
            <person name="Barriuso J."/>
            <person name="Kellner H."/>
            <person name="Castanera R."/>
            <person name="Alfaro M."/>
            <person name="Ramirez L."/>
            <person name="Pisabarro A.G."/>
            <person name="Kuo A."/>
            <person name="Tritt A."/>
            <person name="Lipzen A."/>
            <person name="He G."/>
            <person name="Yan M."/>
            <person name="Ng V."/>
            <person name="Cullen D."/>
            <person name="Martin F."/>
            <person name="Rosso M.-N."/>
            <person name="Henrissat B."/>
            <person name="Hibbett D."/>
            <person name="Martinez A.T."/>
            <person name="Grigoriev I.V."/>
        </authorList>
    </citation>
    <scope>NUCLEOTIDE SEQUENCE</scope>
    <source>
        <strain evidence="1">AH 40177</strain>
    </source>
</reference>
<accession>A0A9P5PFC0</accession>
<dbReference type="Proteomes" id="UP000772434">
    <property type="component" value="Unassembled WGS sequence"/>
</dbReference>
<gene>
    <name evidence="1" type="ORF">BDP27DRAFT_1369995</name>
</gene>
<evidence type="ECO:0000313" key="1">
    <source>
        <dbReference type="EMBL" id="KAF9061060.1"/>
    </source>
</evidence>
<dbReference type="AlphaFoldDB" id="A0A9P5PFC0"/>
<proteinExistence type="predicted"/>
<comment type="caution">
    <text evidence="1">The sequence shown here is derived from an EMBL/GenBank/DDBJ whole genome shotgun (WGS) entry which is preliminary data.</text>
</comment>
<sequence>MPTSTTTSPVPALDCAANILTCPLSGFRVVLVVHEQRYLVGVNLEEGIGRATVPTPPLFATITLTTTHTDPVRRSSDLRYCYRAIRVGRRGRRGLILDERGSGGCGMVRGSLRQKRDPVDLKFNSYTHVGQTTYVCPKSISLVLLEVLPKSNESCKAECDPDS</sequence>
<keyword evidence="2" id="KW-1185">Reference proteome</keyword>
<name>A0A9P5PFC0_9AGAR</name>
<organism evidence="1 2">
    <name type="scientific">Rhodocollybia butyracea</name>
    <dbReference type="NCBI Taxonomy" id="206335"/>
    <lineage>
        <taxon>Eukaryota</taxon>
        <taxon>Fungi</taxon>
        <taxon>Dikarya</taxon>
        <taxon>Basidiomycota</taxon>
        <taxon>Agaricomycotina</taxon>
        <taxon>Agaricomycetes</taxon>
        <taxon>Agaricomycetidae</taxon>
        <taxon>Agaricales</taxon>
        <taxon>Marasmiineae</taxon>
        <taxon>Omphalotaceae</taxon>
        <taxon>Rhodocollybia</taxon>
    </lineage>
</organism>
<evidence type="ECO:0000313" key="2">
    <source>
        <dbReference type="Proteomes" id="UP000772434"/>
    </source>
</evidence>
<protein>
    <submittedName>
        <fullName evidence="1">Uncharacterized protein</fullName>
    </submittedName>
</protein>